<keyword evidence="2" id="KW-0378">Hydrolase</keyword>
<keyword evidence="2" id="KW-0269">Exonuclease</keyword>
<sequence length="302" mass="34582">MSKKIKFHVIALQETKVKEDSTKIQVSGDMLILRCKVPNKDIGGVEFLVKKDVVPLVDSYNIFSPRLAVLRLKTPDRRDIAIYSCYAPTSAAEDAERETFYNELESVTKQDRSFYKLVLGDFNAIIGENGSGKIGRFGLGVRSENGDQLEELLWSTGLVHGNSQFRKKMTKKWTWRSPNGQTKSEIDHVLTNRKWSLFNVGVVPSFITGSDHRLLRATVKLDKKLEKKILHRSAKPKQQAHDYPLFSELIGQQNWPKIDDINEDYENLVRTLKDLKKLCKLLPVKEERISEETKSCLKCELT</sequence>
<dbReference type="GO" id="GO:0004519">
    <property type="term" value="F:endonuclease activity"/>
    <property type="evidence" value="ECO:0007669"/>
    <property type="project" value="UniProtKB-KW"/>
</dbReference>
<evidence type="ECO:0000313" key="2">
    <source>
        <dbReference type="EMBL" id="KHJ99187.1"/>
    </source>
</evidence>
<dbReference type="PANTHER" id="PTHR23227">
    <property type="entry name" value="BUCENTAUR RELATED"/>
    <property type="match status" value="1"/>
</dbReference>
<dbReference type="Pfam" id="PF03372">
    <property type="entry name" value="Exo_endo_phos"/>
    <property type="match status" value="1"/>
</dbReference>
<keyword evidence="2" id="KW-0255">Endonuclease</keyword>
<keyword evidence="2" id="KW-0540">Nuclease</keyword>
<dbReference type="Proteomes" id="UP000053660">
    <property type="component" value="Unassembled WGS sequence"/>
</dbReference>
<accession>A0A0B1TTQ1</accession>
<dbReference type="InterPro" id="IPR027124">
    <property type="entry name" value="Swc5/CFDP1/2"/>
</dbReference>
<dbReference type="OrthoDB" id="5842234at2759"/>
<dbReference type="GO" id="GO:0004527">
    <property type="term" value="F:exonuclease activity"/>
    <property type="evidence" value="ECO:0007669"/>
    <property type="project" value="UniProtKB-KW"/>
</dbReference>
<dbReference type="EMBL" id="KN549237">
    <property type="protein sequence ID" value="KHJ99187.1"/>
    <property type="molecule type" value="Genomic_DNA"/>
</dbReference>
<organism evidence="2 3">
    <name type="scientific">Oesophagostomum dentatum</name>
    <name type="common">Nodular worm</name>
    <dbReference type="NCBI Taxonomy" id="61180"/>
    <lineage>
        <taxon>Eukaryota</taxon>
        <taxon>Metazoa</taxon>
        <taxon>Ecdysozoa</taxon>
        <taxon>Nematoda</taxon>
        <taxon>Chromadorea</taxon>
        <taxon>Rhabditida</taxon>
        <taxon>Rhabditina</taxon>
        <taxon>Rhabditomorpha</taxon>
        <taxon>Strongyloidea</taxon>
        <taxon>Strongylidae</taxon>
        <taxon>Oesophagostomum</taxon>
    </lineage>
</organism>
<evidence type="ECO:0000259" key="1">
    <source>
        <dbReference type="Pfam" id="PF03372"/>
    </source>
</evidence>
<protein>
    <submittedName>
        <fullName evidence="2">Endonuclease/exonuclease/phosphatase family protein</fullName>
    </submittedName>
</protein>
<gene>
    <name evidence="2" type="ORF">OESDEN_00820</name>
</gene>
<dbReference type="AlphaFoldDB" id="A0A0B1TTQ1"/>
<keyword evidence="3" id="KW-1185">Reference proteome</keyword>
<dbReference type="PANTHER" id="PTHR23227:SF67">
    <property type="entry name" value="CRANIOFACIAL DEVELOPMENT PROTEIN 2-LIKE"/>
    <property type="match status" value="1"/>
</dbReference>
<proteinExistence type="predicted"/>
<name>A0A0B1TTQ1_OESDE</name>
<feature type="domain" description="Endonuclease/exonuclease/phosphatase" evidence="1">
    <location>
        <begin position="8"/>
        <end position="212"/>
    </location>
</feature>
<dbReference type="CDD" id="cd09076">
    <property type="entry name" value="L1-EN"/>
    <property type="match status" value="1"/>
</dbReference>
<dbReference type="InterPro" id="IPR005135">
    <property type="entry name" value="Endo/exonuclease/phosphatase"/>
</dbReference>
<dbReference type="InterPro" id="IPR036691">
    <property type="entry name" value="Endo/exonu/phosph_ase_sf"/>
</dbReference>
<dbReference type="Gene3D" id="3.60.10.10">
    <property type="entry name" value="Endonuclease/exonuclease/phosphatase"/>
    <property type="match status" value="1"/>
</dbReference>
<dbReference type="SUPFAM" id="SSF56219">
    <property type="entry name" value="DNase I-like"/>
    <property type="match status" value="1"/>
</dbReference>
<reference evidence="2 3" key="1">
    <citation type="submission" date="2014-03" db="EMBL/GenBank/DDBJ databases">
        <title>Draft genome of the hookworm Oesophagostomum dentatum.</title>
        <authorList>
            <person name="Mitreva M."/>
        </authorList>
    </citation>
    <scope>NUCLEOTIDE SEQUENCE [LARGE SCALE GENOMIC DNA]</scope>
    <source>
        <strain evidence="2 3">OD-Hann</strain>
    </source>
</reference>
<evidence type="ECO:0000313" key="3">
    <source>
        <dbReference type="Proteomes" id="UP000053660"/>
    </source>
</evidence>